<dbReference type="InterPro" id="IPR036873">
    <property type="entry name" value="Rhodanese-like_dom_sf"/>
</dbReference>
<dbReference type="STRING" id="28230.SAMN05878443_0659"/>
<protein>
    <submittedName>
        <fullName evidence="3">tRNA 2-selenouridine synthase</fullName>
    </submittedName>
</protein>
<dbReference type="GO" id="GO:0043828">
    <property type="term" value="F:tRNA 2-selenouridine synthase activity"/>
    <property type="evidence" value="ECO:0007669"/>
    <property type="project" value="InterPro"/>
</dbReference>
<evidence type="ECO:0000313" key="4">
    <source>
        <dbReference type="Proteomes" id="UP000184758"/>
    </source>
</evidence>
<dbReference type="InterPro" id="IPR001763">
    <property type="entry name" value="Rhodanese-like_dom"/>
</dbReference>
<dbReference type="OrthoDB" id="9808735at2"/>
<keyword evidence="1" id="KW-0711">Selenium</keyword>
<name>A0A1N6FK35_9LACT</name>
<feature type="domain" description="Rhodanese" evidence="2">
    <location>
        <begin position="14"/>
        <end position="130"/>
    </location>
</feature>
<evidence type="ECO:0000313" key="3">
    <source>
        <dbReference type="EMBL" id="SIN95596.1"/>
    </source>
</evidence>
<dbReference type="SMART" id="SM00450">
    <property type="entry name" value="RHOD"/>
    <property type="match status" value="1"/>
</dbReference>
<gene>
    <name evidence="3" type="ORF">SAMN05878443_0659</name>
</gene>
<keyword evidence="4" id="KW-1185">Reference proteome</keyword>
<dbReference type="NCBIfam" id="TIGR03167">
    <property type="entry name" value="tRNA_sel_U_synt"/>
    <property type="match status" value="1"/>
</dbReference>
<dbReference type="NCBIfam" id="NF008750">
    <property type="entry name" value="PRK11784.1-2"/>
    <property type="match status" value="1"/>
</dbReference>
<dbReference type="Pfam" id="PF26341">
    <property type="entry name" value="AAA_SelU"/>
    <property type="match status" value="1"/>
</dbReference>
<dbReference type="PANTHER" id="PTHR30401:SF0">
    <property type="entry name" value="TRNA 2-SELENOURIDINE SYNTHASE"/>
    <property type="match status" value="1"/>
</dbReference>
<evidence type="ECO:0000259" key="2">
    <source>
        <dbReference type="PROSITE" id="PS50206"/>
    </source>
</evidence>
<evidence type="ECO:0000256" key="1">
    <source>
        <dbReference type="ARBA" id="ARBA00023266"/>
    </source>
</evidence>
<accession>A0A1N6FK35</accession>
<dbReference type="eggNOG" id="COG2603">
    <property type="taxonomic scope" value="Bacteria"/>
</dbReference>
<dbReference type="Gene3D" id="3.40.250.10">
    <property type="entry name" value="Rhodanese-like domain"/>
    <property type="match status" value="1"/>
</dbReference>
<dbReference type="PROSITE" id="PS50206">
    <property type="entry name" value="RHODANESE_3"/>
    <property type="match status" value="1"/>
</dbReference>
<dbReference type="SUPFAM" id="SSF52540">
    <property type="entry name" value="P-loop containing nucleoside triphosphate hydrolases"/>
    <property type="match status" value="1"/>
</dbReference>
<dbReference type="Proteomes" id="UP000184758">
    <property type="component" value="Unassembled WGS sequence"/>
</dbReference>
<dbReference type="PANTHER" id="PTHR30401">
    <property type="entry name" value="TRNA 2-SELENOURIDINE SYNTHASE"/>
    <property type="match status" value="1"/>
</dbReference>
<dbReference type="InterPro" id="IPR058840">
    <property type="entry name" value="AAA_SelU"/>
</dbReference>
<dbReference type="SUPFAM" id="SSF52821">
    <property type="entry name" value="Rhodanese/Cell cycle control phosphatase"/>
    <property type="match status" value="1"/>
</dbReference>
<reference evidence="4" key="1">
    <citation type="submission" date="2016-11" db="EMBL/GenBank/DDBJ databases">
        <authorList>
            <person name="Varghese N."/>
            <person name="Submissions S."/>
        </authorList>
    </citation>
    <scope>NUCLEOTIDE SEQUENCE [LARGE SCALE GENOMIC DNA]</scope>
    <source>
        <strain evidence="4">313</strain>
    </source>
</reference>
<dbReference type="RefSeq" id="WP_034547346.1">
    <property type="nucleotide sequence ID" value="NZ_FSRN01000001.1"/>
</dbReference>
<dbReference type="GO" id="GO:0002098">
    <property type="term" value="P:tRNA wobble uridine modification"/>
    <property type="evidence" value="ECO:0007669"/>
    <property type="project" value="InterPro"/>
</dbReference>
<organism evidence="3 4">
    <name type="scientific">Carnobacterium alterfunditum</name>
    <dbReference type="NCBI Taxonomy" id="28230"/>
    <lineage>
        <taxon>Bacteria</taxon>
        <taxon>Bacillati</taxon>
        <taxon>Bacillota</taxon>
        <taxon>Bacilli</taxon>
        <taxon>Lactobacillales</taxon>
        <taxon>Carnobacteriaceae</taxon>
        <taxon>Carnobacterium</taxon>
    </lineage>
</organism>
<sequence>MFKDITPHDLYRLKEKGDTIVDVRSPKEYEEATIPGAINIPLFTNEERAAVGTTYKQKGKEAAQDLGLELFSEKLPAFIQHFKQLETPVTVFCWRGGMRSETAATVVDLMNIPVNRLSGGIKAYHDWNKEQFGTIRIPPLYVLNGHTGNGKTDILLQLKEEGYPVIDLEGMANHRGSIFGHIGLEPRNQRTFNLLLGEALFQYQDEAFILIEGESLRIGNITIPERFYRHKEISPQLFINLPLDERVKNILADYSPHDYHDQFIEAFQVIKRRIHTPVANATAQALEEKDYPVVVKNLLIHYYDLRYNHSTACSDNLNISIEELSVADAKEKVKQYLSSKKLT</sequence>
<dbReference type="EMBL" id="FSRN01000001">
    <property type="protein sequence ID" value="SIN95596.1"/>
    <property type="molecule type" value="Genomic_DNA"/>
</dbReference>
<dbReference type="Pfam" id="PF00581">
    <property type="entry name" value="Rhodanese"/>
    <property type="match status" value="1"/>
</dbReference>
<dbReference type="InterPro" id="IPR027417">
    <property type="entry name" value="P-loop_NTPase"/>
</dbReference>
<proteinExistence type="predicted"/>
<dbReference type="InterPro" id="IPR017582">
    <property type="entry name" value="SelU"/>
</dbReference>
<dbReference type="AlphaFoldDB" id="A0A1N6FK35"/>